<gene>
    <name evidence="11" type="ORF">BKM31_20330</name>
</gene>
<reference evidence="12" key="1">
    <citation type="journal article" date="2017" name="Med. Chem. Commun.">
        <title>Nonomuraea sp. ATCC 55076 harbours the largest actinomycete chromosome to date and the kistamicin biosynthetic gene cluster.</title>
        <authorList>
            <person name="Nazari B."/>
            <person name="Forneris C.C."/>
            <person name="Gibson M.I."/>
            <person name="Moon K."/>
            <person name="Schramma K.R."/>
            <person name="Seyedsayamdost M.R."/>
        </authorList>
    </citation>
    <scope>NUCLEOTIDE SEQUENCE [LARGE SCALE GENOMIC DNA]</scope>
    <source>
        <strain evidence="12">ATCC 55076</strain>
    </source>
</reference>
<dbReference type="PROSITE" id="PS00136">
    <property type="entry name" value="SUBTILASE_ASP"/>
    <property type="match status" value="1"/>
</dbReference>
<feature type="signal peptide" evidence="9">
    <location>
        <begin position="1"/>
        <end position="32"/>
    </location>
</feature>
<evidence type="ECO:0000256" key="8">
    <source>
        <dbReference type="SAM" id="MobiDB-lite"/>
    </source>
</evidence>
<evidence type="ECO:0000256" key="2">
    <source>
        <dbReference type="ARBA" id="ARBA00022670"/>
    </source>
</evidence>
<sequence length="1312" mass="137287">MTFPLSPGRRLLAGTALLAAIAATAPVPPATAAASTAPPAAGAARPADPGGRVTITLVTGDTVTYGRNAGGVADVTVSPATRSDGSRSDFTTYTREGDTYVVPDDVRPYLRSGVLDEGLFNVTYLAGNGYGDAERADVPLIAQYADRNRRAAAVAGAKVRRQLPSVNGAALAVAKKDSSPFWQALQSTDVPPAEATRRAELRLGGGVGRLWLDRVKHVSLSESVPLVGAPQVWEAGYDGAGVKVAVLDTGVDRTHPDLAGRVAATADFTGTSPEAVDGHGHGTHVASTIAGTGAGSAGKYRGVAPGASLLVGKVCGNDGTCFDSALIAGMQWAAEQDVPVVSISIGGDAPLEYPDLLSRTIDELTASTGTLFVVAAGNEGAKESIQSPGVAASALTVAATDKRDGLAPFSSRGPLWYPERALKPDIAAPGAAIMAARSSASSLPGDLYTSMSGTSMATPHVSGAAALLAQQHPDWKAARLKAALMGAATDVGLTAYEQGAGRLDVARAVKQQVHAVTPALDLGTLAFDQAPLTRTVTFGNAGPQPVTLSLKPTLAPGSGGEVPAGAISGDTSLTVPAGGTASATVSVNVPALAKGEYTGAVTASDATGQAVARIPIGFLIEPQSYPVRIDVIGHDGKPCGATDAYGCWSVGALSYLNLDDGRSAFRLGSGSQTVRLTAGQYSFQSSVTWIDADRRQQTAVVLAENVDVRGPVTVTLDASKARRITIETPKPSEGTTNEIGVMRDDGNGSSSGWASLFAYGLDDFWVTPTPKVAKGSLVFQHARDAVAPLLTMEVNAALRLAPRYKFYGEAVPKFDGVRSLEVVDLGTIHGLADPASQIPADLGRVKGKLALVEHDDDLHDNQWDCTTPQEYLDALHAAGAAGVILFLKGHMCTADTPLEGVLRPRLPAVTVPPAQGLALRELVKSKGKAQVRVKGQAASPYLYHLKFYQLDQVGADQHYEPATRQLARVDRDYHAEQPLDLTAAWHQWIPGRETVSFAQGFQYRGPSRREEYVGPVVDPEQAVKSFIQRTTLDGAALEAELPLAGVVQRLKAGSRSGEEWYGGPSVPGAFEEEPLYSEMLACGACRQGDVFSPLLPLTFPEAKAESFYTEAVQTGRLRLYQDGAEVPPTPVAGVYTGFTLPAGRARYRLTHELDTVPAELADRFYDRRVSSEWEFTSARVTKDDKSRLDCVGTLVAGSAEPCAVQPLVYLRYDLGLDLGNTTGRGAHRIRLHAYHEAAAGKAPRITSIKAWVSFDGEKTWRAAPASPPSGGTVSALVPAAPARGVPVSLRVRASDAAGNTVTQTVHEAYGVR</sequence>
<feature type="active site" description="Charge relay system" evidence="5 6">
    <location>
        <position position="281"/>
    </location>
</feature>
<dbReference type="PROSITE" id="PS51318">
    <property type="entry name" value="TAT"/>
    <property type="match status" value="1"/>
</dbReference>
<dbReference type="PROSITE" id="PS51892">
    <property type="entry name" value="SUBTILASE"/>
    <property type="match status" value="1"/>
</dbReference>
<protein>
    <recommendedName>
        <fullName evidence="10">Peptidase S8/S53 domain-containing protein</fullName>
    </recommendedName>
</protein>
<dbReference type="EMBL" id="CP017717">
    <property type="protein sequence ID" value="AQZ63498.1"/>
    <property type="molecule type" value="Genomic_DNA"/>
</dbReference>
<organism evidence="11 12">
    <name type="scientific">[Actinomadura] parvosata subsp. kistnae</name>
    <dbReference type="NCBI Taxonomy" id="1909395"/>
    <lineage>
        <taxon>Bacteria</taxon>
        <taxon>Bacillati</taxon>
        <taxon>Actinomycetota</taxon>
        <taxon>Actinomycetes</taxon>
        <taxon>Streptosporangiales</taxon>
        <taxon>Streptosporangiaceae</taxon>
        <taxon>Nonomuraea</taxon>
    </lineage>
</organism>
<feature type="chain" id="PRO_5012075488" description="Peptidase S8/S53 domain-containing protein" evidence="9">
    <location>
        <begin position="33"/>
        <end position="1312"/>
    </location>
</feature>
<dbReference type="PROSITE" id="PS00137">
    <property type="entry name" value="SUBTILASE_HIS"/>
    <property type="match status" value="1"/>
</dbReference>
<dbReference type="Gene3D" id="3.50.30.30">
    <property type="match status" value="1"/>
</dbReference>
<evidence type="ECO:0000256" key="3">
    <source>
        <dbReference type="ARBA" id="ARBA00022801"/>
    </source>
</evidence>
<name>A0A1U9ZZX1_9ACTN</name>
<dbReference type="PRINTS" id="PR00723">
    <property type="entry name" value="SUBTILISIN"/>
</dbReference>
<evidence type="ECO:0000256" key="9">
    <source>
        <dbReference type="SAM" id="SignalP"/>
    </source>
</evidence>
<evidence type="ECO:0000256" key="7">
    <source>
        <dbReference type="RuleBase" id="RU003355"/>
    </source>
</evidence>
<dbReference type="InterPro" id="IPR022398">
    <property type="entry name" value="Peptidase_S8_His-AS"/>
</dbReference>
<dbReference type="PANTHER" id="PTHR43806">
    <property type="entry name" value="PEPTIDASE S8"/>
    <property type="match status" value="1"/>
</dbReference>
<dbReference type="InterPro" id="IPR050131">
    <property type="entry name" value="Peptidase_S8_subtilisin-like"/>
</dbReference>
<feature type="domain" description="Peptidase S8/S53" evidence="10">
    <location>
        <begin position="239"/>
        <end position="500"/>
    </location>
</feature>
<evidence type="ECO:0000256" key="5">
    <source>
        <dbReference type="PIRSR" id="PIRSR615500-1"/>
    </source>
</evidence>
<evidence type="ECO:0000256" key="6">
    <source>
        <dbReference type="PROSITE-ProRule" id="PRU01240"/>
    </source>
</evidence>
<dbReference type="STRING" id="1909395.BKM31_20330"/>
<accession>A0A1U9ZZX1</accession>
<proteinExistence type="inferred from homology"/>
<feature type="active site" description="Charge relay system" evidence="5 6">
    <location>
        <position position="455"/>
    </location>
</feature>
<comment type="similarity">
    <text evidence="1 6 7">Belongs to the peptidase S8 family.</text>
</comment>
<dbReference type="InterPro" id="IPR036852">
    <property type="entry name" value="Peptidase_S8/S53_dom_sf"/>
</dbReference>
<dbReference type="SUPFAM" id="SSF52743">
    <property type="entry name" value="Subtilisin-like"/>
    <property type="match status" value="1"/>
</dbReference>
<dbReference type="GO" id="GO:0006508">
    <property type="term" value="P:proteolysis"/>
    <property type="evidence" value="ECO:0007669"/>
    <property type="project" value="UniProtKB-KW"/>
</dbReference>
<dbReference type="InterPro" id="IPR023828">
    <property type="entry name" value="Peptidase_S8_Ser-AS"/>
</dbReference>
<feature type="active site" description="Charge relay system" evidence="5 6">
    <location>
        <position position="248"/>
    </location>
</feature>
<dbReference type="PROSITE" id="PS00138">
    <property type="entry name" value="SUBTILASE_SER"/>
    <property type="match status" value="1"/>
</dbReference>
<keyword evidence="12" id="KW-1185">Reference proteome</keyword>
<keyword evidence="9" id="KW-0732">Signal</keyword>
<evidence type="ECO:0000313" key="12">
    <source>
        <dbReference type="Proteomes" id="UP000190797"/>
    </source>
</evidence>
<dbReference type="InterPro" id="IPR006311">
    <property type="entry name" value="TAT_signal"/>
</dbReference>
<dbReference type="InterPro" id="IPR023827">
    <property type="entry name" value="Peptidase_S8_Asp-AS"/>
</dbReference>
<dbReference type="RefSeq" id="WP_080039680.1">
    <property type="nucleotide sequence ID" value="NZ_CP017717.1"/>
</dbReference>
<dbReference type="Gene3D" id="3.40.50.200">
    <property type="entry name" value="Peptidase S8/S53 domain"/>
    <property type="match status" value="1"/>
</dbReference>
<dbReference type="Pfam" id="PF00082">
    <property type="entry name" value="Peptidase_S8"/>
    <property type="match status" value="1"/>
</dbReference>
<evidence type="ECO:0000313" key="11">
    <source>
        <dbReference type="EMBL" id="AQZ63498.1"/>
    </source>
</evidence>
<dbReference type="PANTHER" id="PTHR43806:SF11">
    <property type="entry name" value="CEREVISIN-RELATED"/>
    <property type="match status" value="1"/>
</dbReference>
<evidence type="ECO:0000256" key="4">
    <source>
        <dbReference type="ARBA" id="ARBA00022825"/>
    </source>
</evidence>
<keyword evidence="4 6" id="KW-0720">Serine protease</keyword>
<dbReference type="OrthoDB" id="614750at2"/>
<dbReference type="GO" id="GO:0004252">
    <property type="term" value="F:serine-type endopeptidase activity"/>
    <property type="evidence" value="ECO:0007669"/>
    <property type="project" value="UniProtKB-UniRule"/>
</dbReference>
<evidence type="ECO:0000259" key="10">
    <source>
        <dbReference type="Pfam" id="PF00082"/>
    </source>
</evidence>
<dbReference type="Proteomes" id="UP000190797">
    <property type="component" value="Chromosome"/>
</dbReference>
<dbReference type="KEGG" id="noa:BKM31_20330"/>
<dbReference type="InterPro" id="IPR000209">
    <property type="entry name" value="Peptidase_S8/S53_dom"/>
</dbReference>
<dbReference type="InterPro" id="IPR015500">
    <property type="entry name" value="Peptidase_S8_subtilisin-rel"/>
</dbReference>
<feature type="region of interest" description="Disordered" evidence="8">
    <location>
        <begin position="30"/>
        <end position="52"/>
    </location>
</feature>
<evidence type="ECO:0000256" key="1">
    <source>
        <dbReference type="ARBA" id="ARBA00011073"/>
    </source>
</evidence>
<keyword evidence="3 6" id="KW-0378">Hydrolase</keyword>
<keyword evidence="2 6" id="KW-0645">Protease</keyword>